<evidence type="ECO:0000313" key="3">
    <source>
        <dbReference type="EMBL" id="KGL66272.1"/>
    </source>
</evidence>
<accession>A0A099YA25</accession>
<dbReference type="EMBL" id="JROC01000037">
    <property type="protein sequence ID" value="KGL66272.1"/>
    <property type="molecule type" value="Genomic_DNA"/>
</dbReference>
<evidence type="ECO:0000313" key="4">
    <source>
        <dbReference type="Proteomes" id="UP000030001"/>
    </source>
</evidence>
<feature type="compositionally biased region" description="Low complexity" evidence="1">
    <location>
        <begin position="369"/>
        <end position="383"/>
    </location>
</feature>
<proteinExistence type="predicted"/>
<organism evidence="3 4">
    <name type="scientific">Limosilactobacillus mucosae</name>
    <name type="common">Lactobacillus mucosae</name>
    <dbReference type="NCBI Taxonomy" id="97478"/>
    <lineage>
        <taxon>Bacteria</taxon>
        <taxon>Bacillati</taxon>
        <taxon>Bacillota</taxon>
        <taxon>Bacilli</taxon>
        <taxon>Lactobacillales</taxon>
        <taxon>Lactobacillaceae</taxon>
        <taxon>Limosilactobacillus</taxon>
    </lineage>
</organism>
<feature type="compositionally biased region" description="Low complexity" evidence="1">
    <location>
        <begin position="332"/>
        <end position="353"/>
    </location>
</feature>
<dbReference type="PANTHER" id="PTHR30543">
    <property type="entry name" value="CHROMATE REDUCTASE"/>
    <property type="match status" value="1"/>
</dbReference>
<dbReference type="Pfam" id="PF03358">
    <property type="entry name" value="FMN_red"/>
    <property type="match status" value="1"/>
</dbReference>
<dbReference type="InterPro" id="IPR050712">
    <property type="entry name" value="NAD(P)H-dep_reductase"/>
</dbReference>
<dbReference type="GO" id="GO:0010181">
    <property type="term" value="F:FMN binding"/>
    <property type="evidence" value="ECO:0007669"/>
    <property type="project" value="TreeGrafter"/>
</dbReference>
<protein>
    <submittedName>
        <fullName evidence="3">NADPH-dependent FMN reductase</fullName>
    </submittedName>
</protein>
<dbReference type="PANTHER" id="PTHR30543:SF21">
    <property type="entry name" value="NAD(P)H-DEPENDENT FMN REDUCTASE LOT6"/>
    <property type="match status" value="1"/>
</dbReference>
<reference evidence="3 4" key="1">
    <citation type="submission" date="2014-09" db="EMBL/GenBank/DDBJ databases">
        <title>Lactobacillus mucosae CRL573 Genome Sequencing.</title>
        <authorList>
            <person name="Bleckwedel J."/>
            <person name="Teran L.C."/>
            <person name="Bonacina J."/>
            <person name="Saavedra L."/>
            <person name="Mozzi F.B."/>
            <person name="Raya R.R."/>
        </authorList>
    </citation>
    <scope>NUCLEOTIDE SEQUENCE [LARGE SCALE GENOMIC DNA]</scope>
    <source>
        <strain evidence="3 4">CRL573</strain>
    </source>
</reference>
<comment type="caution">
    <text evidence="3">The sequence shown here is derived from an EMBL/GenBank/DDBJ whole genome shotgun (WGS) entry which is preliminary data.</text>
</comment>
<sequence length="418" mass="45708">MKFVAIVGTNADFSYNRVLLQFMKKHFWRMAEIEIAEIKDLPAFSKDVPFEETTPVWKLKQQINAADGVIFSTPEYDHAVPAAMKSAVEWLSYQSKVLHGKPAMIVGVSYGRQASARAQQQMRKMLLSPDCNANLLSGNEVLIGNAAKVFSKDGRLTDQACVDNLEKCFTNFVEYAELFKNASRGEQLMSVKRPMIEDAYVSFPTGRLSLREVQAIFNTIPFEIDLIDATDRFAYYSDKPNREHVRNVNQLGETYSECHPPKAVPAVKAIIDSFKNGTKDVVARPLMMNGHRVLIRYYALRDVDGHYLGTIEFTGSVDDILNLAENGAWNADATSSASHGHAAPAPVEEPAPAMDATTGASEDTDEEPAAPSEPAAPVMSAAAQRAEQAETDASTGASEAADDPEETDADAMTGASEN</sequence>
<dbReference type="AlphaFoldDB" id="A0A099YA25"/>
<dbReference type="Gene3D" id="3.40.50.360">
    <property type="match status" value="1"/>
</dbReference>
<dbReference type="InterPro" id="IPR029039">
    <property type="entry name" value="Flavoprotein-like_sf"/>
</dbReference>
<feature type="compositionally biased region" description="Acidic residues" evidence="1">
    <location>
        <begin position="400"/>
        <end position="409"/>
    </location>
</feature>
<dbReference type="Gene3D" id="3.30.450.20">
    <property type="entry name" value="PAS domain"/>
    <property type="match status" value="1"/>
</dbReference>
<feature type="domain" description="NADPH-dependent FMN reductase-like" evidence="2">
    <location>
        <begin position="1"/>
        <end position="147"/>
    </location>
</feature>
<dbReference type="SUPFAM" id="SSF52218">
    <property type="entry name" value="Flavoproteins"/>
    <property type="match status" value="1"/>
</dbReference>
<dbReference type="Pfam" id="PF13596">
    <property type="entry name" value="PAS_10"/>
    <property type="match status" value="1"/>
</dbReference>
<dbReference type="GO" id="GO:0016491">
    <property type="term" value="F:oxidoreductase activity"/>
    <property type="evidence" value="ECO:0007669"/>
    <property type="project" value="InterPro"/>
</dbReference>
<feature type="region of interest" description="Disordered" evidence="1">
    <location>
        <begin position="332"/>
        <end position="418"/>
    </location>
</feature>
<dbReference type="GO" id="GO:0005829">
    <property type="term" value="C:cytosol"/>
    <property type="evidence" value="ECO:0007669"/>
    <property type="project" value="TreeGrafter"/>
</dbReference>
<dbReference type="InterPro" id="IPR005025">
    <property type="entry name" value="FMN_Rdtase-like_dom"/>
</dbReference>
<evidence type="ECO:0000256" key="1">
    <source>
        <dbReference type="SAM" id="MobiDB-lite"/>
    </source>
</evidence>
<gene>
    <name evidence="3" type="ORF">LX03_09635</name>
</gene>
<evidence type="ECO:0000259" key="2">
    <source>
        <dbReference type="Pfam" id="PF03358"/>
    </source>
</evidence>
<name>A0A099YA25_LIMMU</name>
<dbReference type="Proteomes" id="UP000030001">
    <property type="component" value="Unassembled WGS sequence"/>
</dbReference>